<protein>
    <recommendedName>
        <fullName evidence="3">EthD domain-containing protein</fullName>
    </recommendedName>
</protein>
<evidence type="ECO:0008006" key="3">
    <source>
        <dbReference type="Google" id="ProtNLM"/>
    </source>
</evidence>
<dbReference type="HOGENOM" id="CLU_113817_0_0_1"/>
<evidence type="ECO:0000313" key="2">
    <source>
        <dbReference type="Proteomes" id="UP000016922"/>
    </source>
</evidence>
<dbReference type="GeneID" id="19462947"/>
<name>S3CZ94_GLAL2</name>
<dbReference type="RefSeq" id="XP_008082336.1">
    <property type="nucleotide sequence ID" value="XM_008084145.1"/>
</dbReference>
<dbReference type="Gene3D" id="3.30.70.100">
    <property type="match status" value="1"/>
</dbReference>
<dbReference type="EMBL" id="KE145363">
    <property type="protein sequence ID" value="EPE30925.1"/>
    <property type="molecule type" value="Genomic_DNA"/>
</dbReference>
<gene>
    <name evidence="1" type="ORF">GLAREA_03892</name>
</gene>
<dbReference type="AlphaFoldDB" id="S3CZ94"/>
<dbReference type="OMA" id="HVKIVET"/>
<accession>S3CZ94</accession>
<organism evidence="1 2">
    <name type="scientific">Glarea lozoyensis (strain ATCC 20868 / MF5171)</name>
    <dbReference type="NCBI Taxonomy" id="1116229"/>
    <lineage>
        <taxon>Eukaryota</taxon>
        <taxon>Fungi</taxon>
        <taxon>Dikarya</taxon>
        <taxon>Ascomycota</taxon>
        <taxon>Pezizomycotina</taxon>
        <taxon>Leotiomycetes</taxon>
        <taxon>Helotiales</taxon>
        <taxon>Helotiaceae</taxon>
        <taxon>Glarea</taxon>
    </lineage>
</organism>
<dbReference type="OrthoDB" id="3183782at2759"/>
<keyword evidence="2" id="KW-1185">Reference proteome</keyword>
<dbReference type="KEGG" id="glz:GLAREA_03892"/>
<reference evidence="1 2" key="1">
    <citation type="journal article" date="2013" name="BMC Genomics">
        <title>Genomics-driven discovery of the pneumocandin biosynthetic gene cluster in the fungus Glarea lozoyensis.</title>
        <authorList>
            <person name="Chen L."/>
            <person name="Yue Q."/>
            <person name="Zhang X."/>
            <person name="Xiang M."/>
            <person name="Wang C."/>
            <person name="Li S."/>
            <person name="Che Y."/>
            <person name="Ortiz-Lopez F.J."/>
            <person name="Bills G.F."/>
            <person name="Liu X."/>
            <person name="An Z."/>
        </authorList>
    </citation>
    <scope>NUCLEOTIDE SEQUENCE [LARGE SCALE GENOMIC DNA]</scope>
    <source>
        <strain evidence="2">ATCC 20868 / MF5171</strain>
    </source>
</reference>
<proteinExistence type="predicted"/>
<evidence type="ECO:0000313" key="1">
    <source>
        <dbReference type="EMBL" id="EPE30925.1"/>
    </source>
</evidence>
<sequence length="168" mass="18601">MPAQALLKRNPKFTAEQFSDAWLEHARLVVPLFLWCGVEVYVQTHAPLTLANPAQDLNISDYDGAATTHLTPSLLALVTKNEQVGIPGWVRRYYEEVVLVDERRVLVGEAMGHVRMVDEGEGGEVVKGGKRIVVIEKGELAEGFEGGGDVWKRYEREGKGEVEGEKEG</sequence>
<dbReference type="Proteomes" id="UP000016922">
    <property type="component" value="Unassembled WGS sequence"/>
</dbReference>